<feature type="domain" description="NADP-dependent oxidoreductase" evidence="2">
    <location>
        <begin position="32"/>
        <end position="136"/>
    </location>
</feature>
<organism evidence="3 4">
    <name type="scientific">Amycolatopsis rhabdoformis</name>
    <dbReference type="NCBI Taxonomy" id="1448059"/>
    <lineage>
        <taxon>Bacteria</taxon>
        <taxon>Bacillati</taxon>
        <taxon>Actinomycetota</taxon>
        <taxon>Actinomycetes</taxon>
        <taxon>Pseudonocardiales</taxon>
        <taxon>Pseudonocardiaceae</taxon>
        <taxon>Amycolatopsis</taxon>
    </lineage>
</organism>
<dbReference type="InterPro" id="IPR023210">
    <property type="entry name" value="NADP_OxRdtase_dom"/>
</dbReference>
<name>A0ABZ1IQY1_9PSEU</name>
<evidence type="ECO:0000256" key="1">
    <source>
        <dbReference type="SAM" id="MobiDB-lite"/>
    </source>
</evidence>
<proteinExistence type="predicted"/>
<dbReference type="Proteomes" id="UP001330812">
    <property type="component" value="Chromosome"/>
</dbReference>
<evidence type="ECO:0000313" key="4">
    <source>
        <dbReference type="Proteomes" id="UP001330812"/>
    </source>
</evidence>
<dbReference type="EMBL" id="CP142149">
    <property type="protein sequence ID" value="WSE35408.1"/>
    <property type="molecule type" value="Genomic_DNA"/>
</dbReference>
<dbReference type="Gene3D" id="3.20.20.100">
    <property type="entry name" value="NADP-dependent oxidoreductase domain"/>
    <property type="match status" value="1"/>
</dbReference>
<feature type="region of interest" description="Disordered" evidence="1">
    <location>
        <begin position="1"/>
        <end position="27"/>
    </location>
</feature>
<accession>A0ABZ1IQY1</accession>
<protein>
    <submittedName>
        <fullName evidence="3">Aldo/keto reductase</fullName>
    </submittedName>
</protein>
<gene>
    <name evidence="3" type="ORF">VSH64_43975</name>
</gene>
<reference evidence="3 4" key="1">
    <citation type="journal article" date="2015" name="Int. J. Syst. Evol. Microbiol.">
        <title>Amycolatopsis rhabdoformis sp. nov., an actinomycete isolated from a tropical forest soil.</title>
        <authorList>
            <person name="Souza W.R."/>
            <person name="Silva R.E."/>
            <person name="Goodfellow M."/>
            <person name="Busarakam K."/>
            <person name="Figueiro F.S."/>
            <person name="Ferreira D."/>
            <person name="Rodrigues-Filho E."/>
            <person name="Moraes L.A.B."/>
            <person name="Zucchi T.D."/>
        </authorList>
    </citation>
    <scope>NUCLEOTIDE SEQUENCE [LARGE SCALE GENOMIC DNA]</scope>
    <source>
        <strain evidence="3 4">NCIMB 14900</strain>
    </source>
</reference>
<sequence length="140" mass="14953">MRAERPQPARPRRRGGPLAAGGSRGPRLPGILPLAGGVLSDRYLDVAAPPPGSRIATAGERYYRGSYSADNLARVARLRDLARDNGFSTAGLALAWLRALPGVSAPIVSPSTEAQWQAVREAWEHNLDDGVLATVSDLFR</sequence>
<keyword evidence="4" id="KW-1185">Reference proteome</keyword>
<evidence type="ECO:0000313" key="3">
    <source>
        <dbReference type="EMBL" id="WSE35408.1"/>
    </source>
</evidence>
<dbReference type="InterPro" id="IPR036812">
    <property type="entry name" value="NAD(P)_OxRdtase_dom_sf"/>
</dbReference>
<evidence type="ECO:0000259" key="2">
    <source>
        <dbReference type="Pfam" id="PF00248"/>
    </source>
</evidence>
<dbReference type="SUPFAM" id="SSF51430">
    <property type="entry name" value="NAD(P)-linked oxidoreductase"/>
    <property type="match status" value="1"/>
</dbReference>
<dbReference type="Pfam" id="PF00248">
    <property type="entry name" value="Aldo_ket_red"/>
    <property type="match status" value="1"/>
</dbReference>